<comment type="caution">
    <text evidence="1">The sequence shown here is derived from an EMBL/GenBank/DDBJ whole genome shotgun (WGS) entry which is preliminary data.</text>
</comment>
<accession>A0A934RMY6</accession>
<dbReference type="AlphaFoldDB" id="A0A934RMY6"/>
<protein>
    <submittedName>
        <fullName evidence="1">Uncharacterized protein</fullName>
    </submittedName>
</protein>
<evidence type="ECO:0000313" key="1">
    <source>
        <dbReference type="EMBL" id="MBK1833740.1"/>
    </source>
</evidence>
<organism evidence="1 2">
    <name type="scientific">Roseibacillus ishigakijimensis</name>
    <dbReference type="NCBI Taxonomy" id="454146"/>
    <lineage>
        <taxon>Bacteria</taxon>
        <taxon>Pseudomonadati</taxon>
        <taxon>Verrucomicrobiota</taxon>
        <taxon>Verrucomicrobiia</taxon>
        <taxon>Verrucomicrobiales</taxon>
        <taxon>Verrucomicrobiaceae</taxon>
        <taxon>Roseibacillus</taxon>
    </lineage>
</organism>
<evidence type="ECO:0000313" key="2">
    <source>
        <dbReference type="Proteomes" id="UP000604083"/>
    </source>
</evidence>
<reference evidence="1" key="1">
    <citation type="submission" date="2021-01" db="EMBL/GenBank/DDBJ databases">
        <title>Modified the classification status of verrucomicrobia.</title>
        <authorList>
            <person name="Feng X."/>
        </authorList>
    </citation>
    <scope>NUCLEOTIDE SEQUENCE</scope>
    <source>
        <strain evidence="1">KCTC 12986</strain>
    </source>
</reference>
<keyword evidence="2" id="KW-1185">Reference proteome</keyword>
<sequence>MTADFLPSDSTEEEYREAVALSGKLVDYAQFDLVAGKDGFSSFRNHLTPYSFGVLADVRKGGLKRDLSSLFNRKDGIPDELGGKDGRLYQSTHGLTGPSDPYWSALASYHNIYQDLTNPDDSPTLGLALKESKKINDLTPEKSFSPVPVISKIEMLYSFVNRDSHWWGDYMGHLVYTPLVTLHNPYNTSISFERFKVAIGKVPVGVRLNINRQAQSRSLVPLSDMFVHAGPRQKEGRFLLDIARWPSPFSSQPRGSIVLKPGQSMICGPYLNPNSILANQIGDSNPGETQFTNWGNQLVDKEMKARPGFYGRCVGFDLDWITPTHAPYDTSPSMQSDGQGVCLLKATDQMSIDFGFVDQAENPMGEFKVEAEVYSNGEWQSYGGLSFRFNDDEDLQDLMGKKSYRYPQSGSFSVLEAYVPNSEPLKDHARAKTFAVFSAYARTTNGGVYETGRRDEVKGALNSLKDGRLAGKPFLHHNPATPVVSIDLATRKAGSLSHEMNLQAFASNGDAEDYLISDAEYRTPFIYGNTSFTGIKNGTLFEIPSGPMLAISDFRRSNALRSSYLPAFVQPIGNSGVSPLMNTDRVIESNDQVSGFPLLDHSVLANHALYDGFYFSSVVDHGARTSEDIWSDYVEKGEPLLSQSLKLHLPNGTSRSDAKEVFSEQESERHLLLAEYQMTSAPFNVNSTSREAWKAVLGTLKGSDLVTLWGKSAELARRQANGVPILGMTLPNGEEISQPVDFEQADDERTNEWNGYQELSEQELESLAAEIVQEVRARGPFLSLSEFVNRRVEGQSELSRGGALDSAIRKSGINEKLFIDQVPVDIRDISDPEVYPYTTPEVATGNPAEGAPSWITQGDVLKLLEPGATVRSDTFVIRTMGEARDNNGNILATVYAEAVVQRFPDYVDSSLRPSDWLDSLDEAVAINRRFGRKLKMLSFRWLHPSEV</sequence>
<dbReference type="Proteomes" id="UP000604083">
    <property type="component" value="Unassembled WGS sequence"/>
</dbReference>
<gene>
    <name evidence="1" type="ORF">JIN78_06665</name>
</gene>
<proteinExistence type="predicted"/>
<dbReference type="RefSeq" id="WP_200391175.1">
    <property type="nucleotide sequence ID" value="NZ_JAENIO010000012.1"/>
</dbReference>
<name>A0A934RMY6_9BACT</name>
<dbReference type="EMBL" id="JAENIO010000012">
    <property type="protein sequence ID" value="MBK1833740.1"/>
    <property type="molecule type" value="Genomic_DNA"/>
</dbReference>